<organism evidence="4 5">
    <name type="scientific">Aestuariispira insulae</name>
    <dbReference type="NCBI Taxonomy" id="1461337"/>
    <lineage>
        <taxon>Bacteria</taxon>
        <taxon>Pseudomonadati</taxon>
        <taxon>Pseudomonadota</taxon>
        <taxon>Alphaproteobacteria</taxon>
        <taxon>Rhodospirillales</taxon>
        <taxon>Kiloniellaceae</taxon>
        <taxon>Aestuariispira</taxon>
    </lineage>
</organism>
<dbReference type="InterPro" id="IPR023696">
    <property type="entry name" value="Ureohydrolase_dom_sf"/>
</dbReference>
<evidence type="ECO:0000256" key="2">
    <source>
        <dbReference type="ARBA" id="ARBA00022801"/>
    </source>
</evidence>
<dbReference type="SUPFAM" id="SSF52768">
    <property type="entry name" value="Arginase/deacetylase"/>
    <property type="match status" value="1"/>
</dbReference>
<dbReference type="GO" id="GO:0004407">
    <property type="term" value="F:histone deacetylase activity"/>
    <property type="evidence" value="ECO:0007669"/>
    <property type="project" value="InterPro"/>
</dbReference>
<dbReference type="GO" id="GO:0040029">
    <property type="term" value="P:epigenetic regulation of gene expression"/>
    <property type="evidence" value="ECO:0007669"/>
    <property type="project" value="TreeGrafter"/>
</dbReference>
<comment type="caution">
    <text evidence="4">The sequence shown here is derived from an EMBL/GenBank/DDBJ whole genome shotgun (WGS) entry which is preliminary data.</text>
</comment>
<dbReference type="PRINTS" id="PR01270">
    <property type="entry name" value="HDASUPER"/>
</dbReference>
<dbReference type="Pfam" id="PF00850">
    <property type="entry name" value="Hist_deacetyl"/>
    <property type="match status" value="1"/>
</dbReference>
<evidence type="ECO:0000259" key="3">
    <source>
        <dbReference type="Pfam" id="PF00850"/>
    </source>
</evidence>
<dbReference type="InterPro" id="IPR044150">
    <property type="entry name" value="HDAC_classIV"/>
</dbReference>
<accession>A0A3D9HYZ5</accession>
<feature type="domain" description="Histone deacetylase" evidence="3">
    <location>
        <begin position="21"/>
        <end position="286"/>
    </location>
</feature>
<evidence type="ECO:0000313" key="5">
    <source>
        <dbReference type="Proteomes" id="UP000256845"/>
    </source>
</evidence>
<name>A0A3D9HYZ5_9PROT</name>
<proteinExistence type="inferred from homology"/>
<dbReference type="Proteomes" id="UP000256845">
    <property type="component" value="Unassembled WGS sequence"/>
</dbReference>
<comment type="similarity">
    <text evidence="1">Belongs to the histone deacetylase family.</text>
</comment>
<dbReference type="AlphaFoldDB" id="A0A3D9HYZ5"/>
<dbReference type="InterPro" id="IPR000286">
    <property type="entry name" value="HDACs"/>
</dbReference>
<dbReference type="RefSeq" id="WP_115935206.1">
    <property type="nucleotide sequence ID" value="NZ_QRDW01000001.1"/>
</dbReference>
<dbReference type="InterPro" id="IPR023801">
    <property type="entry name" value="His_deacetylse_dom"/>
</dbReference>
<gene>
    <name evidence="4" type="ORF">DFP90_101929</name>
</gene>
<dbReference type="EMBL" id="QRDW01000001">
    <property type="protein sequence ID" value="RED54126.1"/>
    <property type="molecule type" value="Genomic_DNA"/>
</dbReference>
<dbReference type="PANTHER" id="PTHR10625">
    <property type="entry name" value="HISTONE DEACETYLASE HDAC1-RELATED"/>
    <property type="match status" value="1"/>
</dbReference>
<dbReference type="CDD" id="cd09993">
    <property type="entry name" value="HDAC_classIV"/>
    <property type="match status" value="1"/>
</dbReference>
<keyword evidence="2" id="KW-0378">Hydrolase</keyword>
<reference evidence="4 5" key="1">
    <citation type="submission" date="2018-07" db="EMBL/GenBank/DDBJ databases">
        <title>Genomic Encyclopedia of Type Strains, Phase III (KMG-III): the genomes of soil and plant-associated and newly described type strains.</title>
        <authorList>
            <person name="Whitman W."/>
        </authorList>
    </citation>
    <scope>NUCLEOTIDE SEQUENCE [LARGE SCALE GENOMIC DNA]</scope>
    <source>
        <strain evidence="4 5">CECT 8488</strain>
    </source>
</reference>
<dbReference type="GO" id="GO:0016787">
    <property type="term" value="F:hydrolase activity"/>
    <property type="evidence" value="ECO:0007669"/>
    <property type="project" value="UniProtKB-KW"/>
</dbReference>
<dbReference type="InterPro" id="IPR037138">
    <property type="entry name" value="His_deacetylse_dom_sf"/>
</dbReference>
<evidence type="ECO:0000256" key="1">
    <source>
        <dbReference type="ARBA" id="ARBA00005947"/>
    </source>
</evidence>
<sequence length="301" mass="32659">MGIRFFHNDNHPIPLPPGHRFPGGKYRLLYEGLLAAGIVRPEQLLPAPQADPVDILRAHDQDYVDAFEQGTLDEVAMRRIGVPWSEGLVRRVRATMGGAVASAACALETGLSGQLAGGTHHAHRDFGSGYCIFNDQAVAALWALQQPGVSKVAVIDLDVHQGDGTAAILKGNPGTLVFSMHGEKNFPFRKQHSDIDIPLEDGMADDAYLQILEENLPRVMRFSPDLVLYQAGVDALAQDRLGRLALTEEGLVARDQMVLLACREADVPVCIAIGGGYADPIEQSVACYVNTYRMAKSIYGF</sequence>
<dbReference type="PANTHER" id="PTHR10625:SF19">
    <property type="entry name" value="HISTONE DEACETYLASE 12"/>
    <property type="match status" value="1"/>
</dbReference>
<keyword evidence="5" id="KW-1185">Reference proteome</keyword>
<dbReference type="OrthoDB" id="9808367at2"/>
<protein>
    <submittedName>
        <fullName evidence="4">Acetoin utilization deacetylase AcuC-like enzyme</fullName>
    </submittedName>
</protein>
<evidence type="ECO:0000313" key="4">
    <source>
        <dbReference type="EMBL" id="RED54126.1"/>
    </source>
</evidence>
<dbReference type="Gene3D" id="3.40.800.20">
    <property type="entry name" value="Histone deacetylase domain"/>
    <property type="match status" value="1"/>
</dbReference>